<dbReference type="EMBL" id="PCVY01000065">
    <property type="protein sequence ID" value="PIQ85577.1"/>
    <property type="molecule type" value="Genomic_DNA"/>
</dbReference>
<comment type="caution">
    <text evidence="6">The sequence shown here is derived from an EMBL/GenBank/DDBJ whole genome shotgun (WGS) entry which is preliminary data.</text>
</comment>
<evidence type="ECO:0000313" key="6">
    <source>
        <dbReference type="EMBL" id="PIQ85577.1"/>
    </source>
</evidence>
<feature type="domain" description="ABC transporter" evidence="5">
    <location>
        <begin position="5"/>
        <end position="216"/>
    </location>
</feature>
<evidence type="ECO:0000256" key="4">
    <source>
        <dbReference type="SAM" id="Coils"/>
    </source>
</evidence>
<evidence type="ECO:0000256" key="3">
    <source>
        <dbReference type="ARBA" id="ARBA00022840"/>
    </source>
</evidence>
<gene>
    <name evidence="6" type="ORF">COV74_08795</name>
</gene>
<dbReference type="InterPro" id="IPR050611">
    <property type="entry name" value="ABCF"/>
</dbReference>
<protein>
    <recommendedName>
        <fullName evidence="5">ABC transporter domain-containing protein</fullName>
    </recommendedName>
</protein>
<sequence>MAVLLQIKDIYKQYGATSILDGATASFGDDQKIGVIGRNGAGKSTLCRILTGEEEADDGEIVRSTSLRLSYLEQHDPFQPDETIVQFLMRYTRKEEWECAEMAHRFQITNDMLSFVIESLAGGFRTRVKLAAMLLGDPNFLIMDEPTNYLDLSTLILLENFLQEFKGGFLIVSHDREFLKRTCEHTLEIENGQATLYPGDIEEYFTFKEEQITQKQAYNKTVEKKKAQLQAFVDRFKAKASTASRAQSKLKQIAKLKTIEIAHTMSNVRIHIPRVEAKAGIALFCNELSIGYPEKVVAERIHMDIERGSRVAVLGDNGQGKTTFLRTVAGDLAPKDGTFRWGTGLKVAYYAQHVFSALNPKDDIFAHLSREAVDGITTQEILTIAGCFLFKGDDVRKKISVLSGGERARVVLAGLLLSKSHVLLLDEPTNHLDFETVEALGRALKHFAGTVFFISHDRTFVNLVATQIIEVKDGRVLKYPGTYEDYVYHLEQVAQGIQEEENREHARHVKMDAKKHAQLQEKPSEAQEARKERARLRTELTKLESKAKKVESRMSHLTKERDKLVSEMQQNTFHFSKARNDRLREITIDLEEAEGEWLKLSTQIEQLKGEQAEKSPS</sequence>
<keyword evidence="4" id="KW-0175">Coiled coil</keyword>
<dbReference type="PROSITE" id="PS50893">
    <property type="entry name" value="ABC_TRANSPORTER_2"/>
    <property type="match status" value="2"/>
</dbReference>
<dbReference type="InterPro" id="IPR017871">
    <property type="entry name" value="ABC_transporter-like_CS"/>
</dbReference>
<dbReference type="GO" id="GO:0005524">
    <property type="term" value="F:ATP binding"/>
    <property type="evidence" value="ECO:0007669"/>
    <property type="project" value="UniProtKB-KW"/>
</dbReference>
<dbReference type="Pfam" id="PF00005">
    <property type="entry name" value="ABC_tran"/>
    <property type="match status" value="2"/>
</dbReference>
<feature type="domain" description="ABC transporter" evidence="5">
    <location>
        <begin position="283"/>
        <end position="498"/>
    </location>
</feature>
<reference evidence="6 7" key="1">
    <citation type="submission" date="2017-09" db="EMBL/GenBank/DDBJ databases">
        <title>Depth-based differentiation of microbial function through sediment-hosted aquifers and enrichment of novel symbionts in the deep terrestrial subsurface.</title>
        <authorList>
            <person name="Probst A.J."/>
            <person name="Ladd B."/>
            <person name="Jarett J.K."/>
            <person name="Geller-Mcgrath D.E."/>
            <person name="Sieber C.M."/>
            <person name="Emerson J.B."/>
            <person name="Anantharaman K."/>
            <person name="Thomas B.C."/>
            <person name="Malmstrom R."/>
            <person name="Stieglmeier M."/>
            <person name="Klingl A."/>
            <person name="Woyke T."/>
            <person name="Ryan C.M."/>
            <person name="Banfield J.F."/>
        </authorList>
    </citation>
    <scope>NUCLEOTIDE SEQUENCE [LARGE SCALE GENOMIC DNA]</scope>
    <source>
        <strain evidence="6">CG11_big_fil_rev_8_21_14_0_20_45_26</strain>
    </source>
</reference>
<name>A0A2H0LMF3_9BACT</name>
<dbReference type="InterPro" id="IPR003593">
    <property type="entry name" value="AAA+_ATPase"/>
</dbReference>
<dbReference type="PANTHER" id="PTHR19211:SF14">
    <property type="entry name" value="ATP-BINDING CASSETTE SUB-FAMILY F MEMBER 1"/>
    <property type="match status" value="1"/>
</dbReference>
<dbReference type="CDD" id="cd03221">
    <property type="entry name" value="ABCF_EF-3"/>
    <property type="match status" value="2"/>
</dbReference>
<dbReference type="InterPro" id="IPR032781">
    <property type="entry name" value="ABC_tran_Xtn"/>
</dbReference>
<evidence type="ECO:0000256" key="2">
    <source>
        <dbReference type="ARBA" id="ARBA00022741"/>
    </source>
</evidence>
<keyword evidence="3" id="KW-0067">ATP-binding</keyword>
<accession>A0A2H0LMF3</accession>
<dbReference type="GO" id="GO:0016887">
    <property type="term" value="F:ATP hydrolysis activity"/>
    <property type="evidence" value="ECO:0007669"/>
    <property type="project" value="InterPro"/>
</dbReference>
<dbReference type="Proteomes" id="UP000230859">
    <property type="component" value="Unassembled WGS sequence"/>
</dbReference>
<feature type="coiled-coil region" evidence="4">
    <location>
        <begin position="519"/>
        <end position="610"/>
    </location>
</feature>
<dbReference type="SMART" id="SM00382">
    <property type="entry name" value="AAA"/>
    <property type="match status" value="2"/>
</dbReference>
<keyword evidence="1" id="KW-0677">Repeat</keyword>
<organism evidence="6 7">
    <name type="scientific">Candidatus Abzuiibacterium crystallinum</name>
    <dbReference type="NCBI Taxonomy" id="1974748"/>
    <lineage>
        <taxon>Bacteria</taxon>
        <taxon>Pseudomonadati</taxon>
        <taxon>Candidatus Omnitrophota</taxon>
        <taxon>Candidatus Abzuiibacterium</taxon>
    </lineage>
</organism>
<evidence type="ECO:0000256" key="1">
    <source>
        <dbReference type="ARBA" id="ARBA00022737"/>
    </source>
</evidence>
<proteinExistence type="predicted"/>
<dbReference type="SUPFAM" id="SSF52540">
    <property type="entry name" value="P-loop containing nucleoside triphosphate hydrolases"/>
    <property type="match status" value="2"/>
</dbReference>
<dbReference type="Pfam" id="PF12848">
    <property type="entry name" value="ABC_tran_Xtn"/>
    <property type="match status" value="1"/>
</dbReference>
<keyword evidence="2" id="KW-0547">Nucleotide-binding</keyword>
<dbReference type="AlphaFoldDB" id="A0A2H0LMF3"/>
<dbReference type="Gene3D" id="3.40.50.300">
    <property type="entry name" value="P-loop containing nucleotide triphosphate hydrolases"/>
    <property type="match status" value="2"/>
</dbReference>
<dbReference type="PROSITE" id="PS00211">
    <property type="entry name" value="ABC_TRANSPORTER_1"/>
    <property type="match status" value="1"/>
</dbReference>
<evidence type="ECO:0000259" key="5">
    <source>
        <dbReference type="PROSITE" id="PS50893"/>
    </source>
</evidence>
<dbReference type="InterPro" id="IPR003439">
    <property type="entry name" value="ABC_transporter-like_ATP-bd"/>
</dbReference>
<dbReference type="PANTHER" id="PTHR19211">
    <property type="entry name" value="ATP-BINDING TRANSPORT PROTEIN-RELATED"/>
    <property type="match status" value="1"/>
</dbReference>
<dbReference type="InterPro" id="IPR027417">
    <property type="entry name" value="P-loop_NTPase"/>
</dbReference>
<evidence type="ECO:0000313" key="7">
    <source>
        <dbReference type="Proteomes" id="UP000230859"/>
    </source>
</evidence>